<dbReference type="Pfam" id="PF07715">
    <property type="entry name" value="Plug"/>
    <property type="match status" value="1"/>
</dbReference>
<feature type="signal peptide" evidence="9">
    <location>
        <begin position="1"/>
        <end position="26"/>
    </location>
</feature>
<gene>
    <name evidence="12" type="ORF">RG298_000707</name>
</gene>
<keyword evidence="9" id="KW-0732">Signal</keyword>
<comment type="similarity">
    <text evidence="8">Belongs to the TonB-dependent receptor family.</text>
</comment>
<reference evidence="12" key="1">
    <citation type="submission" date="2024-02" db="EMBL/GenBank/DDBJ databases">
        <authorList>
            <consortium name="Clinical and Environmental Microbiology Branch: Whole genome sequencing antimicrobial resistance pathogens in the healthcare setting"/>
        </authorList>
    </citation>
    <scope>NUCLEOTIDE SEQUENCE</scope>
    <source>
        <strain evidence="12">2021GO-0154</strain>
    </source>
</reference>
<keyword evidence="12" id="KW-0675">Receptor</keyword>
<dbReference type="InterPro" id="IPR037066">
    <property type="entry name" value="Plug_dom_sf"/>
</dbReference>
<keyword evidence="7" id="KW-0998">Cell outer membrane</keyword>
<evidence type="ECO:0000259" key="10">
    <source>
        <dbReference type="Pfam" id="PF00593"/>
    </source>
</evidence>
<dbReference type="AlphaFoldDB" id="A0AAI9D9J3"/>
<dbReference type="Gene3D" id="2.170.130.10">
    <property type="entry name" value="TonB-dependent receptor, plug domain"/>
    <property type="match status" value="1"/>
</dbReference>
<dbReference type="PANTHER" id="PTHR30442">
    <property type="entry name" value="IRON III DICITRATE TRANSPORT PROTEIN FECA"/>
    <property type="match status" value="1"/>
</dbReference>
<organism evidence="12">
    <name type="scientific">Providencia stuartii</name>
    <dbReference type="NCBI Taxonomy" id="588"/>
    <lineage>
        <taxon>Bacteria</taxon>
        <taxon>Pseudomonadati</taxon>
        <taxon>Pseudomonadota</taxon>
        <taxon>Gammaproteobacteria</taxon>
        <taxon>Enterobacterales</taxon>
        <taxon>Morganellaceae</taxon>
        <taxon>Providencia</taxon>
    </lineage>
</organism>
<evidence type="ECO:0000256" key="6">
    <source>
        <dbReference type="ARBA" id="ARBA00023136"/>
    </source>
</evidence>
<evidence type="ECO:0000256" key="7">
    <source>
        <dbReference type="ARBA" id="ARBA00023237"/>
    </source>
</evidence>
<keyword evidence="5 8" id="KW-0798">TonB box</keyword>
<dbReference type="PANTHER" id="PTHR30442:SF0">
    <property type="entry name" value="FE(3+) DICITRATE TRANSPORT PROTEIN FECA"/>
    <property type="match status" value="1"/>
</dbReference>
<evidence type="ECO:0000256" key="4">
    <source>
        <dbReference type="ARBA" id="ARBA00022692"/>
    </source>
</evidence>
<evidence type="ECO:0000256" key="1">
    <source>
        <dbReference type="ARBA" id="ARBA00004571"/>
    </source>
</evidence>
<keyword evidence="3" id="KW-1134">Transmembrane beta strand</keyword>
<keyword evidence="2" id="KW-0813">Transport</keyword>
<evidence type="ECO:0000259" key="11">
    <source>
        <dbReference type="Pfam" id="PF07715"/>
    </source>
</evidence>
<evidence type="ECO:0000256" key="3">
    <source>
        <dbReference type="ARBA" id="ARBA00022452"/>
    </source>
</evidence>
<proteinExistence type="inferred from homology"/>
<keyword evidence="6 8" id="KW-0472">Membrane</keyword>
<dbReference type="GO" id="GO:0033214">
    <property type="term" value="P:siderophore-iron import into cell"/>
    <property type="evidence" value="ECO:0007669"/>
    <property type="project" value="TreeGrafter"/>
</dbReference>
<evidence type="ECO:0000256" key="9">
    <source>
        <dbReference type="SAM" id="SignalP"/>
    </source>
</evidence>
<sequence>MKIKKLVAINIATGISFALISNLIFAKEQEDIGTIIINDKTITIKQRDQKGYDAQYDKNESNVYLGKELVERYKGTNPADVLNSAVGVFSGDARNSGAIDPNVRGIQGQGRVPVTVDGTEQAHTVWRGYNGANNRNYVDPNMISSITVHKSASLDPDVKTSVGGGIAIRTINIDDVVSPEDTFGFDLKLETSSNSTKPRIAQLQTGTDYRDDPAILKSMSDELIKRTSSLFNDPALLMTAKSRGDANFFNLRDNAVRMAIGTRQERFDAMAAYSYRDQGNYFAGTRGAENYTEEILTSQSKSFDPYMPFAANVYFPGREVMNTSSKMDTYLIKTNLFLSEQQKLSLGYTQTMNHYGEIMPSRVAMMDLNGKVPQWPLAKFKVDAFYATYSFLPENNPYIDMKLGYWLTKTISNSNTSGAYPREPRNRDLEFERGFLPRDSKIDGTLVLGEQFSSLNHRQGIDLSNKMQLTNSLELTIIGSLTHETINSKNNVFDASAGATVKSFGALPREGKRQENTFAFNFNWRPTNWLNMTAGAQRTSYWSQDDLLNKRRALKDINFARPHQLVAKNYDISRVATVDEYNKIINHIYIDSKGKHKRFDDVGRSPYYRDLFIKDALNLNGNTFGGLKSKKINGQEVFRIRENSKAKWYPDSDNKLTKETNPFYNGTFDLNAEVIDPFSGQLVPQYIPSYSLSSNNDETIRLLTDEEKFTPQEKRKAHAWAPAFSASAYLTDNDRIYASYTETVRMPSIFEDTIGFSSIIGNTAVWRNFQPERGKTAELGYVRNLQQLLGAEHFADVRINYYYTTIENSFERDGHLKFTQVDKHITSGIELQARYDNGNYFGDIGIDYRLKNEVCDSASAAMLDPMNKFNISSCTEAGFPGGFMRTQLQPKYSINANLGMRFFDQRLEVGSRMRYHSGAENSDEKEMMGKYPAHYAPLNNSPMRWNPVFVADAYMSYQIAKDISMELLATNVFDEYYLDPLTRTMMPAPGRTFRLNFTSHF</sequence>
<dbReference type="InterPro" id="IPR039426">
    <property type="entry name" value="TonB-dep_rcpt-like"/>
</dbReference>
<dbReference type="Pfam" id="PF00593">
    <property type="entry name" value="TonB_dep_Rec_b-barrel"/>
    <property type="match status" value="1"/>
</dbReference>
<feature type="chain" id="PRO_5042477778" evidence="9">
    <location>
        <begin position="27"/>
        <end position="1001"/>
    </location>
</feature>
<comment type="subcellular location">
    <subcellularLocation>
        <location evidence="1">Cell outer membrane</location>
        <topology evidence="1">Multi-pass membrane protein</topology>
    </subcellularLocation>
</comment>
<feature type="domain" description="TonB-dependent receptor plug" evidence="11">
    <location>
        <begin position="65"/>
        <end position="153"/>
    </location>
</feature>
<dbReference type="EMBL" id="ABMABF030000002">
    <property type="protein sequence ID" value="EMJ5133033.1"/>
    <property type="molecule type" value="Genomic_DNA"/>
</dbReference>
<evidence type="ECO:0000256" key="5">
    <source>
        <dbReference type="ARBA" id="ARBA00023077"/>
    </source>
</evidence>
<dbReference type="SUPFAM" id="SSF56935">
    <property type="entry name" value="Porins"/>
    <property type="match status" value="1"/>
</dbReference>
<dbReference type="InterPro" id="IPR036942">
    <property type="entry name" value="Beta-barrel_TonB_sf"/>
</dbReference>
<accession>A0AAI9D9J3</accession>
<dbReference type="InterPro" id="IPR000531">
    <property type="entry name" value="Beta-barrel_TonB"/>
</dbReference>
<dbReference type="InterPro" id="IPR012910">
    <property type="entry name" value="Plug_dom"/>
</dbReference>
<evidence type="ECO:0000256" key="8">
    <source>
        <dbReference type="RuleBase" id="RU003357"/>
    </source>
</evidence>
<comment type="caution">
    <text evidence="12">The sequence shown here is derived from an EMBL/GenBank/DDBJ whole genome shotgun (WGS) entry which is preliminary data.</text>
</comment>
<evidence type="ECO:0000313" key="12">
    <source>
        <dbReference type="EMBL" id="EMJ5133033.1"/>
    </source>
</evidence>
<feature type="domain" description="TonB-dependent receptor-like beta-barrel" evidence="10">
    <location>
        <begin position="507"/>
        <end position="971"/>
    </location>
</feature>
<dbReference type="Gene3D" id="2.40.170.20">
    <property type="entry name" value="TonB-dependent receptor, beta-barrel domain"/>
    <property type="match status" value="2"/>
</dbReference>
<keyword evidence="4" id="KW-0812">Transmembrane</keyword>
<evidence type="ECO:0000256" key="2">
    <source>
        <dbReference type="ARBA" id="ARBA00022448"/>
    </source>
</evidence>
<dbReference type="GO" id="GO:0009279">
    <property type="term" value="C:cell outer membrane"/>
    <property type="evidence" value="ECO:0007669"/>
    <property type="project" value="UniProtKB-SubCell"/>
</dbReference>
<name>A0AAI9D9J3_PROST</name>
<protein>
    <submittedName>
        <fullName evidence="12">TonB-dependent receptor</fullName>
    </submittedName>
</protein>